<dbReference type="Gene3D" id="2.160.20.10">
    <property type="entry name" value="Single-stranded right-handed beta-helix, Pectin lyase-like"/>
    <property type="match status" value="1"/>
</dbReference>
<feature type="domain" description="Right handed beta helix" evidence="3">
    <location>
        <begin position="96"/>
        <end position="237"/>
    </location>
</feature>
<dbReference type="Pfam" id="PF13229">
    <property type="entry name" value="Beta_helix"/>
    <property type="match status" value="1"/>
</dbReference>
<dbReference type="PANTHER" id="PTHR22990:SF15">
    <property type="entry name" value="F-BOX ONLY PROTEIN 10"/>
    <property type="match status" value="1"/>
</dbReference>
<evidence type="ECO:0000259" key="3">
    <source>
        <dbReference type="Pfam" id="PF13229"/>
    </source>
</evidence>
<reference evidence="4" key="1">
    <citation type="journal article" date="2005" name="Environ. Microbiol.">
        <title>Genetic and functional properties of uncultivated thermophilic crenarchaeotes from a subsurface gold mine as revealed by analysis of genome fragments.</title>
        <authorList>
            <person name="Nunoura T."/>
            <person name="Hirayama H."/>
            <person name="Takami H."/>
            <person name="Oida H."/>
            <person name="Nishi S."/>
            <person name="Shimamura S."/>
            <person name="Suzuki Y."/>
            <person name="Inagaki F."/>
            <person name="Takai K."/>
            <person name="Nealson K.H."/>
            <person name="Horikoshi K."/>
        </authorList>
    </citation>
    <scope>NUCLEOTIDE SEQUENCE</scope>
</reference>
<keyword evidence="2" id="KW-0732">Signal</keyword>
<dbReference type="InterPro" id="IPR039448">
    <property type="entry name" value="Beta_helix"/>
</dbReference>
<dbReference type="InterPro" id="IPR051550">
    <property type="entry name" value="SCF-Subunits/Alg-Epimerases"/>
</dbReference>
<proteinExistence type="predicted"/>
<dbReference type="InterPro" id="IPR011050">
    <property type="entry name" value="Pectin_lyase_fold/virulence"/>
</dbReference>
<feature type="chain" id="PRO_5003597515" description="Right handed beta helix domain-containing protein" evidence="2">
    <location>
        <begin position="25"/>
        <end position="583"/>
    </location>
</feature>
<keyword evidence="1" id="KW-0677">Repeat</keyword>
<dbReference type="SUPFAM" id="SSF51126">
    <property type="entry name" value="Pectin lyase-like"/>
    <property type="match status" value="1"/>
</dbReference>
<dbReference type="InterPro" id="IPR012334">
    <property type="entry name" value="Pectin_lyas_fold"/>
</dbReference>
<feature type="signal peptide" evidence="2">
    <location>
        <begin position="1"/>
        <end position="24"/>
    </location>
</feature>
<sequence length="583" mass="61855">MRALKFFGVGAIVGLLALGAGSFGQVGSAQTDCTVTVQPGESIQRAIDEAAAGAVLCLSAGTFTGNITVTKNLTLRGAGQDQTSLQKSPEDDRPVIRIKENAQVTLADLAIAKGDQVGLSVEGQAQVTLSRIRLYENFDAGLKVGDNAKVSLVDSQVFRNNVGILAQGSTLVTLRSTRVFNQDHDGIAIIGPAQLSAEDSWISSNNITGVVVNGAGIVRLQGTIISRNGAGVLLQGDLGQAHLISVQLVGNAFFGLSAAGQATVTVANSWVVGNGNWGLVGGDFSALEVRDSVISGNGSNPDCQQAKEICNGIFLLGNARLRLIGSTIRSNTDWGLAVQRRLCGYETEGFTGLVAFGGQNIVGDNNISGNHSAQGNPGNHPFANLPPGNVCLPESAQAPTHATIYRAHTPEPVTAASAEKLAQQLLGLEARAVELPVWGPFGPWYLLGLPTRFPKVETAFFVSEGSAKLLLSSEGVFAFYDEARLARAQQSRLAADAQTAQAQFENFLAQKGLQLPEPGRLQLKESSVQSAELTEKLNALGATEAPRYWRLRYRYELPASEHEWWTLELVPTQPVSSRRPHQE</sequence>
<dbReference type="EMBL" id="AP011800">
    <property type="protein sequence ID" value="BAL58362.1"/>
    <property type="molecule type" value="Genomic_DNA"/>
</dbReference>
<organism evidence="4">
    <name type="scientific">Acetithermum autotrophicum</name>
    <dbReference type="NCBI Taxonomy" id="1446466"/>
    <lineage>
        <taxon>Bacteria</taxon>
        <taxon>Candidatus Bipolaricaulota</taxon>
        <taxon>Candidatus Acetithermum</taxon>
    </lineage>
</organism>
<evidence type="ECO:0000256" key="1">
    <source>
        <dbReference type="ARBA" id="ARBA00022737"/>
    </source>
</evidence>
<dbReference type="AlphaFoldDB" id="H5SQC6"/>
<protein>
    <recommendedName>
        <fullName evidence="3">Right handed beta helix domain-containing protein</fullName>
    </recommendedName>
</protein>
<accession>H5SQC6</accession>
<dbReference type="GO" id="GO:0006511">
    <property type="term" value="P:ubiquitin-dependent protein catabolic process"/>
    <property type="evidence" value="ECO:0007669"/>
    <property type="project" value="TreeGrafter"/>
</dbReference>
<dbReference type="PANTHER" id="PTHR22990">
    <property type="entry name" value="F-BOX ONLY PROTEIN"/>
    <property type="match status" value="1"/>
</dbReference>
<evidence type="ECO:0000256" key="2">
    <source>
        <dbReference type="SAM" id="SignalP"/>
    </source>
</evidence>
<name>H5SQC6_ACEAU</name>
<reference evidence="4" key="2">
    <citation type="journal article" date="2012" name="PLoS ONE">
        <title>A Deeply Branching Thermophilic Bacterium with an Ancient Acetyl-CoA Pathway Dominates a Subsurface Ecosystem.</title>
        <authorList>
            <person name="Takami H."/>
            <person name="Noguchi H."/>
            <person name="Takaki Y."/>
            <person name="Uchiyama I."/>
            <person name="Toyoda A."/>
            <person name="Nishi S."/>
            <person name="Chee G.-J."/>
            <person name="Arai W."/>
            <person name="Nunoura T."/>
            <person name="Itoh T."/>
            <person name="Hattori M."/>
            <person name="Takai K."/>
        </authorList>
    </citation>
    <scope>NUCLEOTIDE SEQUENCE</scope>
</reference>
<evidence type="ECO:0000313" key="4">
    <source>
        <dbReference type="EMBL" id="BAL58362.1"/>
    </source>
</evidence>
<gene>
    <name evidence="4" type="ORF">HGMM_OP1C057</name>
</gene>